<accession>A0A0F6W813</accession>
<dbReference type="RefSeq" id="WP_053236711.1">
    <property type="nucleotide sequence ID" value="NZ_CP011125.1"/>
</dbReference>
<keyword evidence="1" id="KW-0732">Signal</keyword>
<dbReference type="CDD" id="cd00657">
    <property type="entry name" value="Ferritin_like"/>
    <property type="match status" value="1"/>
</dbReference>
<proteinExistence type="predicted"/>
<evidence type="ECO:0000256" key="1">
    <source>
        <dbReference type="SAM" id="SignalP"/>
    </source>
</evidence>
<dbReference type="InterPro" id="IPR009078">
    <property type="entry name" value="Ferritin-like_SF"/>
</dbReference>
<dbReference type="KEGG" id="samy:DB32_006832"/>
<dbReference type="STRING" id="927083.DB32_006832"/>
<dbReference type="SUPFAM" id="SSF47240">
    <property type="entry name" value="Ferritin-like"/>
    <property type="match status" value="1"/>
</dbReference>
<dbReference type="Proteomes" id="UP000034883">
    <property type="component" value="Chromosome"/>
</dbReference>
<gene>
    <name evidence="2" type="ORF">DB32_006832</name>
</gene>
<name>A0A0F6W813_9BACT</name>
<keyword evidence="2" id="KW-0449">Lipoprotein</keyword>
<evidence type="ECO:0000313" key="3">
    <source>
        <dbReference type="Proteomes" id="UP000034883"/>
    </source>
</evidence>
<dbReference type="AlphaFoldDB" id="A0A0F6W813"/>
<dbReference type="OrthoDB" id="5497493at2"/>
<feature type="chain" id="PRO_5002511245" evidence="1">
    <location>
        <begin position="28"/>
        <end position="320"/>
    </location>
</feature>
<evidence type="ECO:0000313" key="2">
    <source>
        <dbReference type="EMBL" id="AKF09683.1"/>
    </source>
</evidence>
<reference evidence="2 3" key="1">
    <citation type="submission" date="2015-03" db="EMBL/GenBank/DDBJ databases">
        <title>Genome assembly of Sandaracinus amylolyticus DSM 53668.</title>
        <authorList>
            <person name="Sharma G."/>
            <person name="Subramanian S."/>
        </authorList>
    </citation>
    <scope>NUCLEOTIDE SEQUENCE [LARGE SCALE GENOMIC DNA]</scope>
    <source>
        <strain evidence="2 3">DSM 53668</strain>
    </source>
</reference>
<dbReference type="EMBL" id="CP011125">
    <property type="protein sequence ID" value="AKF09683.1"/>
    <property type="molecule type" value="Genomic_DNA"/>
</dbReference>
<sequence>MSPLALVWLRRIALGLPLVAGPLLVSACETGTPSSCEGFEPMPRDRTFAIDDAVRASLEDDGGVTFAACAAVCARLEADGGTLPGERVSQCDVVDGESGASITCTIELICRGRPPAGLVAARSEAASEIATYLARAAHLERASVPAFLDLARELTLQGAPSAFVAEARRSARDEARHARSMDLLAARAGAMVPPVERVAVEPRSLREIAIDNAVHGCVGEAHAALVAWSQARAARDVEVRRAHAEIARDEARHALFSISLDAWARERSTTRDRRAIDEARRAALDALVRDAETEPSRATRDALGMLDAERAVDVARTLVS</sequence>
<protein>
    <submittedName>
        <fullName evidence="2">Putative lipoprotein</fullName>
    </submittedName>
</protein>
<keyword evidence="3" id="KW-1185">Reference proteome</keyword>
<organism evidence="2 3">
    <name type="scientific">Sandaracinus amylolyticus</name>
    <dbReference type="NCBI Taxonomy" id="927083"/>
    <lineage>
        <taxon>Bacteria</taxon>
        <taxon>Pseudomonadati</taxon>
        <taxon>Myxococcota</taxon>
        <taxon>Polyangia</taxon>
        <taxon>Polyangiales</taxon>
        <taxon>Sandaracinaceae</taxon>
        <taxon>Sandaracinus</taxon>
    </lineage>
</organism>
<feature type="signal peptide" evidence="1">
    <location>
        <begin position="1"/>
        <end position="27"/>
    </location>
</feature>